<dbReference type="EMBL" id="QRGA01000006">
    <property type="protein sequence ID" value="RDU98900.1"/>
    <property type="molecule type" value="Genomic_DNA"/>
</dbReference>
<gene>
    <name evidence="1" type="ORF">DWV00_11650</name>
</gene>
<keyword evidence="2" id="KW-1185">Reference proteome</keyword>
<comment type="caution">
    <text evidence="1">The sequence shown here is derived from an EMBL/GenBank/DDBJ whole genome shotgun (WGS) entry which is preliminary data.</text>
</comment>
<evidence type="ECO:0000313" key="2">
    <source>
        <dbReference type="Proteomes" id="UP000256838"/>
    </source>
</evidence>
<sequence>MVLVGCAMIGCTQPTKAELTLDLSLDQLSGDITAEQRAQLLRSPKTHVEATYWPKVQIPGINAHFGKCGLLAMPCVEPTEEVVVTHPAHIDANKGDVSFSIPLRSPERKFPLRALKIVLPFDELSDAPRGEQAGEFGLSAVDSKEARRIMPVWLSSPYRALGGTLALNDAGEFAPNDGLPNELASNRWDPPYLFYPRNRFAGYGDQAATPFPVLQTLRAPYPPELNGMKEVYHAEIRGGWVDGHWLEKVDVSAERRKDETCPVSDLEYQILWADGKLIRYAEHNSDPRDGQCQGWYRQLAVDDAGNVIAFDDSIVNVVNMGTSVTDRAWNSTCSTAPQQPASNCSIAAPAADQVSRLLQTAGNVRQWFDASKRLQQEAKRSMPAGEHG</sequence>
<protein>
    <submittedName>
        <fullName evidence="1">Uncharacterized protein</fullName>
    </submittedName>
</protein>
<reference evidence="1 2" key="1">
    <citation type="submission" date="2018-08" db="EMBL/GenBank/DDBJ databases">
        <title>Paraburkholderia sp. DHOM06 isolated from forest soil.</title>
        <authorList>
            <person name="Gao Z.-H."/>
            <person name="Qiu L.-H."/>
        </authorList>
    </citation>
    <scope>NUCLEOTIDE SEQUENCE [LARGE SCALE GENOMIC DNA]</scope>
    <source>
        <strain evidence="1 2">DHOM06</strain>
    </source>
</reference>
<organism evidence="1 2">
    <name type="scientific">Trinickia dinghuensis</name>
    <dbReference type="NCBI Taxonomy" id="2291023"/>
    <lineage>
        <taxon>Bacteria</taxon>
        <taxon>Pseudomonadati</taxon>
        <taxon>Pseudomonadota</taxon>
        <taxon>Betaproteobacteria</taxon>
        <taxon>Burkholderiales</taxon>
        <taxon>Burkholderiaceae</taxon>
        <taxon>Trinickia</taxon>
    </lineage>
</organism>
<dbReference type="Proteomes" id="UP000256838">
    <property type="component" value="Unassembled WGS sequence"/>
</dbReference>
<dbReference type="AlphaFoldDB" id="A0A3D8K1B7"/>
<proteinExistence type="predicted"/>
<name>A0A3D8K1B7_9BURK</name>
<evidence type="ECO:0000313" key="1">
    <source>
        <dbReference type="EMBL" id="RDU98900.1"/>
    </source>
</evidence>
<accession>A0A3D8K1B7</accession>